<accession>A0AB39SQ18</accession>
<dbReference type="RefSeq" id="WP_369265221.1">
    <property type="nucleotide sequence ID" value="NZ_CP163440.1"/>
</dbReference>
<name>A0AB39SQ18_9ACTN</name>
<proteinExistence type="predicted"/>
<protein>
    <recommendedName>
        <fullName evidence="2">Transposase</fullName>
    </recommendedName>
</protein>
<reference evidence="1" key="1">
    <citation type="submission" date="2024-07" db="EMBL/GenBank/DDBJ databases">
        <authorList>
            <person name="Yu S.T."/>
        </authorList>
    </citation>
    <scope>NUCLEOTIDE SEQUENCE</scope>
    <source>
        <strain evidence="1">R35</strain>
    </source>
</reference>
<organism evidence="1">
    <name type="scientific">Streptomyces sp. R35</name>
    <dbReference type="NCBI Taxonomy" id="3238630"/>
    <lineage>
        <taxon>Bacteria</taxon>
        <taxon>Bacillati</taxon>
        <taxon>Actinomycetota</taxon>
        <taxon>Actinomycetes</taxon>
        <taxon>Kitasatosporales</taxon>
        <taxon>Streptomycetaceae</taxon>
        <taxon>Streptomyces</taxon>
    </lineage>
</organism>
<evidence type="ECO:0008006" key="2">
    <source>
        <dbReference type="Google" id="ProtNLM"/>
    </source>
</evidence>
<dbReference type="AlphaFoldDB" id="A0AB39SQ18"/>
<sequence length="92" mass="10238">MVMLVGVAPEHVEGWAEELASLAGGLGHLFVRPELWEVFADLVEGLLGAFGVEVRARMTDRNRQLADELADARMDPRCRPAKQQCAPRPRTR</sequence>
<gene>
    <name evidence="1" type="ORF">AB5J50_50590</name>
</gene>
<dbReference type="EMBL" id="CP163440">
    <property type="protein sequence ID" value="XDQ68408.1"/>
    <property type="molecule type" value="Genomic_DNA"/>
</dbReference>
<evidence type="ECO:0000313" key="1">
    <source>
        <dbReference type="EMBL" id="XDQ68408.1"/>
    </source>
</evidence>